<dbReference type="PANTHER" id="PTHR31157:SF1">
    <property type="entry name" value="SCP DOMAIN-CONTAINING PROTEIN"/>
    <property type="match status" value="1"/>
</dbReference>
<sequence length="213" mass="21348">MGGNFGEPGGMGPVPGAGPPAQQGDDDIQAIVNQLVQLIGQLLQRLGIDTGNWQFDVGPGAPGGAPGGAPFGAPGGFAQQPGGFDGGAPIAAPGGAQAPAAAGAANGPTDAQASQFEKRLLELVNQERAALGLQPMTWNDQMAQLARRSAAAKTHTAAPEVLAPYGYSSPEDAMSAWKQSPGHWGIITDPNLREMGAGWVGDGAAIAFGTVSM</sequence>
<feature type="compositionally biased region" description="Gly residues" evidence="1">
    <location>
        <begin position="1"/>
        <end position="15"/>
    </location>
</feature>
<organism evidence="3 4">
    <name type="scientific">Candidatus Tanganyikabacteria bacterium</name>
    <dbReference type="NCBI Taxonomy" id="2961651"/>
    <lineage>
        <taxon>Bacteria</taxon>
        <taxon>Bacillati</taxon>
        <taxon>Candidatus Sericytochromatia</taxon>
        <taxon>Candidatus Tanganyikabacteria</taxon>
    </lineage>
</organism>
<evidence type="ECO:0000259" key="2">
    <source>
        <dbReference type="Pfam" id="PF00188"/>
    </source>
</evidence>
<name>A0A937X3V6_9BACT</name>
<feature type="domain" description="SCP" evidence="2">
    <location>
        <begin position="121"/>
        <end position="204"/>
    </location>
</feature>
<evidence type="ECO:0000313" key="4">
    <source>
        <dbReference type="Proteomes" id="UP000703893"/>
    </source>
</evidence>
<protein>
    <recommendedName>
        <fullName evidence="2">SCP domain-containing protein</fullName>
    </recommendedName>
</protein>
<dbReference type="Gene3D" id="3.40.33.10">
    <property type="entry name" value="CAP"/>
    <property type="match status" value="2"/>
</dbReference>
<dbReference type="CDD" id="cd05379">
    <property type="entry name" value="CAP_bacterial"/>
    <property type="match status" value="1"/>
</dbReference>
<dbReference type="InterPro" id="IPR014044">
    <property type="entry name" value="CAP_dom"/>
</dbReference>
<dbReference type="PANTHER" id="PTHR31157">
    <property type="entry name" value="SCP DOMAIN-CONTAINING PROTEIN"/>
    <property type="match status" value="1"/>
</dbReference>
<dbReference type="EMBL" id="VGJX01000028">
    <property type="protein sequence ID" value="MBM3273690.1"/>
    <property type="molecule type" value="Genomic_DNA"/>
</dbReference>
<dbReference type="Proteomes" id="UP000703893">
    <property type="component" value="Unassembled WGS sequence"/>
</dbReference>
<evidence type="ECO:0000256" key="1">
    <source>
        <dbReference type="SAM" id="MobiDB-lite"/>
    </source>
</evidence>
<dbReference type="InterPro" id="IPR035940">
    <property type="entry name" value="CAP_sf"/>
</dbReference>
<feature type="compositionally biased region" description="Gly residues" evidence="1">
    <location>
        <begin position="60"/>
        <end position="75"/>
    </location>
</feature>
<reference evidence="3 4" key="1">
    <citation type="submission" date="2019-03" db="EMBL/GenBank/DDBJ databases">
        <title>Lake Tanganyika Metagenome-Assembled Genomes (MAGs).</title>
        <authorList>
            <person name="Tran P."/>
        </authorList>
    </citation>
    <scope>NUCLEOTIDE SEQUENCE [LARGE SCALE GENOMIC DNA]</scope>
    <source>
        <strain evidence="3">K_DeepCast_65m_m2_236</strain>
    </source>
</reference>
<feature type="compositionally biased region" description="Low complexity" evidence="1">
    <location>
        <begin position="76"/>
        <end position="111"/>
    </location>
</feature>
<proteinExistence type="predicted"/>
<feature type="region of interest" description="Disordered" evidence="1">
    <location>
        <begin position="57"/>
        <end position="111"/>
    </location>
</feature>
<dbReference type="SUPFAM" id="SSF55797">
    <property type="entry name" value="PR-1-like"/>
    <property type="match status" value="1"/>
</dbReference>
<feature type="region of interest" description="Disordered" evidence="1">
    <location>
        <begin position="1"/>
        <end position="25"/>
    </location>
</feature>
<dbReference type="Pfam" id="PF00188">
    <property type="entry name" value="CAP"/>
    <property type="match status" value="1"/>
</dbReference>
<accession>A0A937X3V6</accession>
<dbReference type="AlphaFoldDB" id="A0A937X3V6"/>
<evidence type="ECO:0000313" key="3">
    <source>
        <dbReference type="EMBL" id="MBM3273690.1"/>
    </source>
</evidence>
<comment type="caution">
    <text evidence="3">The sequence shown here is derived from an EMBL/GenBank/DDBJ whole genome shotgun (WGS) entry which is preliminary data.</text>
</comment>
<gene>
    <name evidence="3" type="ORF">FJZ00_00950</name>
</gene>